<sequence>MIDHLIGRPSPSWKRAQVFLVIFFWIWRLVCGSPSAPRFLWLRRVNRSLKRFTPWQIIVSTLTVVYASRNLDKILGLGAPEPLARLYSPSYYRATWIATGLDAGFATAMSIRPKWLKDICSILFSVYYIIYSSEADEKLRRFRAVPTVEMFRTTWEKTTNPYLRAISHVPSMSLRRKFLLPRPASSSYDRPITVHIYFAPPQTHLKRCTDLILDFPGGGFVSMTPEHHDERLRAWAFKTGRPVLSVEYGKAPEYPYPFAMDECFDVYRVLMESAGGSIGMSGKKLNVIISGDSAGATLVVGVMIKILQHNASLPAGGQHLPHPLALVLNYAALDFNFTSWMSPENLRVLRSEQSSGNLPGLRELASQKDHLQHVSPLSMVGDRHRTPTKRRLKRRTSWRDALRDLAGGASVDGDKQILPSMRQHHSTTSVKRNPSAKSVGMGRERARTQPSTHDDSGFWADSESDDEYHGIKHIKEEDLPLEDRVRFVYDDSAQASTALHATPSSLEKQQEKLSAAVAEADIKAISATGGEPKEKGKQRVPIGTRLTMTSRTGYFQDRIISPSMMRAMAILYIGPHRNPDFATDYFISPILTPSHLLAQFPPLLMQCGEKDPFVDDTVIFAGRVREAKRARKVELDLAIGGKSARFGESLRMSAATPDASTSGHTPANLAKMMAERDHLALETEDDWVQMVLFSDWSHGYLQMTSLMSEAKAVVEDLAEWIEDAFVRSAVKSEKPDVGRSDIPTDIVGRKKAEGRRNSPQSQTRSPKHGDGEPTVQRNGSISSPFTSETETDDSVITFVPKKRLSVTRESSSTGGGTPVTSPLLKSMRRGSDEREESHGADILNGVAHDNIEKRSHYSSPSRHENDDPAEGTGHSTPRGNGKTGQRISETELMRRRRLLDSHIFEAGT</sequence>
<reference evidence="1" key="1">
    <citation type="journal article" date="2021" name="New Phytol.">
        <title>Evolutionary innovations through gain and loss of genes in the ectomycorrhizal Boletales.</title>
        <authorList>
            <person name="Wu G."/>
            <person name="Miyauchi S."/>
            <person name="Morin E."/>
            <person name="Kuo A."/>
            <person name="Drula E."/>
            <person name="Varga T."/>
            <person name="Kohler A."/>
            <person name="Feng B."/>
            <person name="Cao Y."/>
            <person name="Lipzen A."/>
            <person name="Daum C."/>
            <person name="Hundley H."/>
            <person name="Pangilinan J."/>
            <person name="Johnson J."/>
            <person name="Barry K."/>
            <person name="LaButti K."/>
            <person name="Ng V."/>
            <person name="Ahrendt S."/>
            <person name="Min B."/>
            <person name="Choi I.G."/>
            <person name="Park H."/>
            <person name="Plett J.M."/>
            <person name="Magnuson J."/>
            <person name="Spatafora J.W."/>
            <person name="Nagy L.G."/>
            <person name="Henrissat B."/>
            <person name="Grigoriev I.V."/>
            <person name="Yang Z.L."/>
            <person name="Xu J."/>
            <person name="Martin F.M."/>
        </authorList>
    </citation>
    <scope>NUCLEOTIDE SEQUENCE</scope>
    <source>
        <strain evidence="1">KUC20120723A-06</strain>
    </source>
</reference>
<name>A0ACB8BWS9_9AGAM</name>
<dbReference type="EMBL" id="MU266337">
    <property type="protein sequence ID" value="KAH7929839.1"/>
    <property type="molecule type" value="Genomic_DNA"/>
</dbReference>
<proteinExistence type="predicted"/>
<protein>
    <submittedName>
        <fullName evidence="1">Alpha/beta-hydrolase</fullName>
    </submittedName>
</protein>
<comment type="caution">
    <text evidence="1">The sequence shown here is derived from an EMBL/GenBank/DDBJ whole genome shotgun (WGS) entry which is preliminary data.</text>
</comment>
<dbReference type="Proteomes" id="UP000790709">
    <property type="component" value="Unassembled WGS sequence"/>
</dbReference>
<evidence type="ECO:0000313" key="1">
    <source>
        <dbReference type="EMBL" id="KAH7929839.1"/>
    </source>
</evidence>
<keyword evidence="2" id="KW-1185">Reference proteome</keyword>
<accession>A0ACB8BWS9</accession>
<evidence type="ECO:0000313" key="2">
    <source>
        <dbReference type="Proteomes" id="UP000790709"/>
    </source>
</evidence>
<gene>
    <name evidence="1" type="ORF">BV22DRAFT_1191683</name>
</gene>
<organism evidence="1 2">
    <name type="scientific">Leucogyrophana mollusca</name>
    <dbReference type="NCBI Taxonomy" id="85980"/>
    <lineage>
        <taxon>Eukaryota</taxon>
        <taxon>Fungi</taxon>
        <taxon>Dikarya</taxon>
        <taxon>Basidiomycota</taxon>
        <taxon>Agaricomycotina</taxon>
        <taxon>Agaricomycetes</taxon>
        <taxon>Agaricomycetidae</taxon>
        <taxon>Boletales</taxon>
        <taxon>Boletales incertae sedis</taxon>
        <taxon>Leucogyrophana</taxon>
    </lineage>
</organism>